<proteinExistence type="predicted"/>
<feature type="region of interest" description="Disordered" evidence="2">
    <location>
        <begin position="113"/>
        <end position="132"/>
    </location>
</feature>
<protein>
    <submittedName>
        <fullName evidence="4">Uncharacterized protein</fullName>
    </submittedName>
</protein>
<evidence type="ECO:0000256" key="3">
    <source>
        <dbReference type="SAM" id="Phobius"/>
    </source>
</evidence>
<dbReference type="Proteomes" id="UP000190744">
    <property type="component" value="Unassembled WGS sequence"/>
</dbReference>
<keyword evidence="3" id="KW-1133">Transmembrane helix</keyword>
<feature type="compositionally biased region" description="Basic residues" evidence="2">
    <location>
        <begin position="165"/>
        <end position="186"/>
    </location>
</feature>
<evidence type="ECO:0000256" key="2">
    <source>
        <dbReference type="SAM" id="MobiDB-lite"/>
    </source>
</evidence>
<organism evidence="4 5">
    <name type="scientific">Penicillium brasilianum</name>
    <dbReference type="NCBI Taxonomy" id="104259"/>
    <lineage>
        <taxon>Eukaryota</taxon>
        <taxon>Fungi</taxon>
        <taxon>Dikarya</taxon>
        <taxon>Ascomycota</taxon>
        <taxon>Pezizomycotina</taxon>
        <taxon>Eurotiomycetes</taxon>
        <taxon>Eurotiomycetidae</taxon>
        <taxon>Eurotiales</taxon>
        <taxon>Aspergillaceae</taxon>
        <taxon>Penicillium</taxon>
    </lineage>
</organism>
<keyword evidence="3" id="KW-0812">Transmembrane</keyword>
<reference evidence="5" key="1">
    <citation type="submission" date="2015-09" db="EMBL/GenBank/DDBJ databases">
        <authorList>
            <person name="Fill T.P."/>
            <person name="Baretta J.F."/>
            <person name="de Almeida L.G."/>
            <person name="Rocha M."/>
            <person name="de Souza D.H."/>
            <person name="Malavazi I."/>
            <person name="Cerdeira L.T."/>
            <person name="Hong H."/>
            <person name="Samborskyy M."/>
            <person name="de Vasconcelos A.T."/>
            <person name="Leadlay P."/>
            <person name="Rodrigues-Filho E."/>
        </authorList>
    </citation>
    <scope>NUCLEOTIDE SEQUENCE [LARGE SCALE GENOMIC DNA]</scope>
    <source>
        <strain evidence="5">LaBioMMi 136</strain>
    </source>
</reference>
<dbReference type="AlphaFoldDB" id="A0A1S9RGE6"/>
<sequence length="252" mass="28128">MTCLKDPYLRHSEPQFIHKEYETHQCSLSHESHNNEIQRVNAELHAKYQIAQYTIAELQAEKNAYARRNSELEGTIADACNATDGFVGSSTPVLTYEQICSTSWNRNKIVDTRDPIRNSETDGNSNANDNTDKIVLGEEHAARELELRCDCGITFNVKGDNLRSIKTKHRTSTSKKRRRKRAKRKGMTSVDAKSDAVSTSASACQLTSAGLRCGRQRNDIPNGPDDASCLAFVVLVLVFSSSIVFCYHIDAL</sequence>
<evidence type="ECO:0000256" key="1">
    <source>
        <dbReference type="SAM" id="Coils"/>
    </source>
</evidence>
<keyword evidence="3" id="KW-0472">Membrane</keyword>
<comment type="caution">
    <text evidence="4">The sequence shown here is derived from an EMBL/GenBank/DDBJ whole genome shotgun (WGS) entry which is preliminary data.</text>
</comment>
<feature type="transmembrane region" description="Helical" evidence="3">
    <location>
        <begin position="230"/>
        <end position="249"/>
    </location>
</feature>
<evidence type="ECO:0000313" key="5">
    <source>
        <dbReference type="Proteomes" id="UP000190744"/>
    </source>
</evidence>
<gene>
    <name evidence="4" type="ORF">PEBR_29612</name>
</gene>
<dbReference type="EMBL" id="LJBN01000178">
    <property type="protein sequence ID" value="OOQ84583.1"/>
    <property type="molecule type" value="Genomic_DNA"/>
</dbReference>
<name>A0A1S9RGE6_PENBI</name>
<keyword evidence="1" id="KW-0175">Coiled coil</keyword>
<feature type="region of interest" description="Disordered" evidence="2">
    <location>
        <begin position="164"/>
        <end position="194"/>
    </location>
</feature>
<feature type="coiled-coil region" evidence="1">
    <location>
        <begin position="41"/>
        <end position="75"/>
    </location>
</feature>
<accession>A0A1S9RGE6</accession>
<evidence type="ECO:0000313" key="4">
    <source>
        <dbReference type="EMBL" id="OOQ84583.1"/>
    </source>
</evidence>